<proteinExistence type="predicted"/>
<sequence length="713" mass="78883">MGNRGGVELTDEPIRFEYSSRASSSIMTSPSYNEERIPCGNFDCQPGLLLPTSTVFMASRFAQSVCAPVVVFSLAVIFADLCGSERPFASAEDARAVDSGTDDAGSKGLTAEGAVEFVQSYCIDCHVGEDAESGLDLEGFASAEDVASSIEAWNRIATRVHEGQMPPSDSEMPSQQSRSAFVRWIRDTIYQAVCDDGVQPGGPMLRRLNRTEYANTVRDLLGIPINAGHALPDDGAGGEGFDNAAETLFISPIYAEKYLDAARSAIGHALKDPDDRERIITATPNDKRSPEQAAREVLAGFLPRAFRRPASTEEIDEYTQLFNQVYEEDQSYISAIEFTLVAAMVSPKFLFLFEQAAETDEPTLVSQYEIASRLSYFLWASMPDDELMRLAAQGKLHDDDVLEQQVARMLRSDVDRRGLRRGAKVREFATSFVEQWLGTRALGREFKPDKSVALKYDSELEGGMKYEPIFFFEDLLADNRSLLNLIDSDFTYVNRTLARHYMVKGEFREQPKKVELSEKDHRGGLLGMSAVLAVSSFPHRTSPVLRGKWVLETLLGTPPPPAPPNVPALEETVDAAQPSSLRERLEKHRSDPVCASCHQAMDPLGFGLENYDVLGRWRTVADGVAIDASGQLPSGETFNGPDELKGLLMDRKEQFMRNLTSKMLGYALARGLTNEDACVVESITRKLAEDDYKAQTLILEIVKSVPFRYKQGS</sequence>
<name>A0ABX5XLM9_9BACT</name>
<gene>
    <name evidence="6" type="ORF">TBK1r_15940</name>
</gene>
<evidence type="ECO:0000256" key="1">
    <source>
        <dbReference type="ARBA" id="ARBA00022617"/>
    </source>
</evidence>
<evidence type="ECO:0000256" key="3">
    <source>
        <dbReference type="ARBA" id="ARBA00023004"/>
    </source>
</evidence>
<protein>
    <submittedName>
        <fullName evidence="6">Planctomycete cytochrome C</fullName>
    </submittedName>
</protein>
<dbReference type="InterPro" id="IPR011478">
    <property type="entry name" value="DUF1585"/>
</dbReference>
<evidence type="ECO:0000313" key="7">
    <source>
        <dbReference type="Proteomes" id="UP000318081"/>
    </source>
</evidence>
<dbReference type="Pfam" id="PF07624">
    <property type="entry name" value="PSD2"/>
    <property type="match status" value="1"/>
</dbReference>
<evidence type="ECO:0000256" key="2">
    <source>
        <dbReference type="ARBA" id="ARBA00022723"/>
    </source>
</evidence>
<keyword evidence="7" id="KW-1185">Reference proteome</keyword>
<accession>A0ABX5XLM9</accession>
<dbReference type="Pfam" id="PF07637">
    <property type="entry name" value="PSD5"/>
    <property type="match status" value="1"/>
</dbReference>
<keyword evidence="3 4" id="KW-0408">Iron</keyword>
<dbReference type="InterPro" id="IPR013042">
    <property type="entry name" value="DUF1592"/>
</dbReference>
<dbReference type="Pfam" id="PF07631">
    <property type="entry name" value="PSD4"/>
    <property type="match status" value="1"/>
</dbReference>
<dbReference type="InterPro" id="IPR013043">
    <property type="entry name" value="DUF1595"/>
</dbReference>
<keyword evidence="1 4" id="KW-0349">Heme</keyword>
<dbReference type="InterPro" id="IPR009056">
    <property type="entry name" value="Cyt_c-like_dom"/>
</dbReference>
<evidence type="ECO:0000313" key="6">
    <source>
        <dbReference type="EMBL" id="QDV82662.1"/>
    </source>
</evidence>
<dbReference type="Pfam" id="PF07627">
    <property type="entry name" value="PSCyt3"/>
    <property type="match status" value="1"/>
</dbReference>
<organism evidence="6 7">
    <name type="scientific">Stieleria magnilauensis</name>
    <dbReference type="NCBI Taxonomy" id="2527963"/>
    <lineage>
        <taxon>Bacteria</taxon>
        <taxon>Pseudomonadati</taxon>
        <taxon>Planctomycetota</taxon>
        <taxon>Planctomycetia</taxon>
        <taxon>Pirellulales</taxon>
        <taxon>Pirellulaceae</taxon>
        <taxon>Stieleria</taxon>
    </lineage>
</organism>
<evidence type="ECO:0000256" key="4">
    <source>
        <dbReference type="PROSITE-ProRule" id="PRU00433"/>
    </source>
</evidence>
<dbReference type="SUPFAM" id="SSF46626">
    <property type="entry name" value="Cytochrome c"/>
    <property type="match status" value="1"/>
</dbReference>
<dbReference type="PROSITE" id="PS51007">
    <property type="entry name" value="CYTC"/>
    <property type="match status" value="1"/>
</dbReference>
<reference evidence="6 7" key="1">
    <citation type="submission" date="2019-02" db="EMBL/GenBank/DDBJ databases">
        <title>Deep-cultivation of Planctomycetes and their phenomic and genomic characterization uncovers novel biology.</title>
        <authorList>
            <person name="Wiegand S."/>
            <person name="Jogler M."/>
            <person name="Boedeker C."/>
            <person name="Pinto D."/>
            <person name="Vollmers J."/>
            <person name="Rivas-Marin E."/>
            <person name="Kohn T."/>
            <person name="Peeters S.H."/>
            <person name="Heuer A."/>
            <person name="Rast P."/>
            <person name="Oberbeckmann S."/>
            <person name="Bunk B."/>
            <person name="Jeske O."/>
            <person name="Meyerdierks A."/>
            <person name="Storesund J.E."/>
            <person name="Kallscheuer N."/>
            <person name="Luecker S."/>
            <person name="Lage O.M."/>
            <person name="Pohl T."/>
            <person name="Merkel B.J."/>
            <person name="Hornburger P."/>
            <person name="Mueller R.-W."/>
            <person name="Bruemmer F."/>
            <person name="Labrenz M."/>
            <person name="Spormann A.M."/>
            <person name="Op den Camp H."/>
            <person name="Overmann J."/>
            <person name="Amann R."/>
            <person name="Jetten M.S.M."/>
            <person name="Mascher T."/>
            <person name="Medema M.H."/>
            <person name="Devos D.P."/>
            <person name="Kaster A.-K."/>
            <person name="Ovreas L."/>
            <person name="Rohde M."/>
            <person name="Galperin M.Y."/>
            <person name="Jogler C."/>
        </authorList>
    </citation>
    <scope>NUCLEOTIDE SEQUENCE [LARGE SCALE GENOMIC DNA]</scope>
    <source>
        <strain evidence="6 7">TBK1r</strain>
    </source>
</reference>
<dbReference type="Proteomes" id="UP000318081">
    <property type="component" value="Chromosome"/>
</dbReference>
<evidence type="ECO:0000259" key="5">
    <source>
        <dbReference type="PROSITE" id="PS51007"/>
    </source>
</evidence>
<keyword evidence="2 4" id="KW-0479">Metal-binding</keyword>
<dbReference type="Pfam" id="PF07626">
    <property type="entry name" value="PSD3"/>
    <property type="match status" value="1"/>
</dbReference>
<dbReference type="InterPro" id="IPR011429">
    <property type="entry name" value="Cyt_c_Planctomycete-type"/>
</dbReference>
<dbReference type="EMBL" id="CP036432">
    <property type="protein sequence ID" value="QDV82662.1"/>
    <property type="molecule type" value="Genomic_DNA"/>
</dbReference>
<dbReference type="InterPro" id="IPR013039">
    <property type="entry name" value="DUF1588"/>
</dbReference>
<dbReference type="Pfam" id="PF07635">
    <property type="entry name" value="PSCyt1"/>
    <property type="match status" value="1"/>
</dbReference>
<feature type="domain" description="Cytochrome c" evidence="5">
    <location>
        <begin position="108"/>
        <end position="189"/>
    </location>
</feature>
<dbReference type="InterPro" id="IPR013036">
    <property type="entry name" value="DUF1587"/>
</dbReference>
<dbReference type="InterPro" id="IPR036909">
    <property type="entry name" value="Cyt_c-like_dom_sf"/>
</dbReference>